<feature type="region of interest" description="Disordered" evidence="4">
    <location>
        <begin position="186"/>
        <end position="310"/>
    </location>
</feature>
<feature type="domain" description="MI" evidence="5">
    <location>
        <begin position="698"/>
        <end position="816"/>
    </location>
</feature>
<reference evidence="6 7" key="1">
    <citation type="submission" date="2014-06" db="EMBL/GenBank/DDBJ databases">
        <authorList>
            <person name="Swart Estienne"/>
        </authorList>
    </citation>
    <scope>NUCLEOTIDE SEQUENCE [LARGE SCALE GENOMIC DNA]</scope>
    <source>
        <strain evidence="6 7">130c</strain>
    </source>
</reference>
<feature type="compositionally biased region" description="Basic and acidic residues" evidence="4">
    <location>
        <begin position="186"/>
        <end position="195"/>
    </location>
</feature>
<evidence type="ECO:0000313" key="6">
    <source>
        <dbReference type="EMBL" id="CDW86880.1"/>
    </source>
</evidence>
<dbReference type="InterPro" id="IPR050781">
    <property type="entry name" value="CWC22_splicing_factor"/>
</dbReference>
<feature type="compositionally biased region" description="Low complexity" evidence="4">
    <location>
        <begin position="1"/>
        <end position="10"/>
    </location>
</feature>
<feature type="compositionally biased region" description="Polar residues" evidence="4">
    <location>
        <begin position="322"/>
        <end position="332"/>
    </location>
</feature>
<comment type="subcellular location">
    <subcellularLocation>
        <location evidence="1">Nucleus</location>
    </subcellularLocation>
</comment>
<dbReference type="InParanoid" id="A0A078AWS7"/>
<dbReference type="GO" id="GO:0005730">
    <property type="term" value="C:nucleolus"/>
    <property type="evidence" value="ECO:0007669"/>
    <property type="project" value="TreeGrafter"/>
</dbReference>
<dbReference type="SMART" id="SM00544">
    <property type="entry name" value="MA3"/>
    <property type="match status" value="1"/>
</dbReference>
<feature type="region of interest" description="Disordered" evidence="4">
    <location>
        <begin position="322"/>
        <end position="373"/>
    </location>
</feature>
<evidence type="ECO:0000256" key="1">
    <source>
        <dbReference type="ARBA" id="ARBA00004123"/>
    </source>
</evidence>
<organism evidence="6 7">
    <name type="scientific">Stylonychia lemnae</name>
    <name type="common">Ciliate</name>
    <dbReference type="NCBI Taxonomy" id="5949"/>
    <lineage>
        <taxon>Eukaryota</taxon>
        <taxon>Sar</taxon>
        <taxon>Alveolata</taxon>
        <taxon>Ciliophora</taxon>
        <taxon>Intramacronucleata</taxon>
        <taxon>Spirotrichea</taxon>
        <taxon>Stichotrichia</taxon>
        <taxon>Sporadotrichida</taxon>
        <taxon>Oxytrichidae</taxon>
        <taxon>Stylonychinae</taxon>
        <taxon>Stylonychia</taxon>
    </lineage>
</organism>
<gene>
    <name evidence="6" type="primary">Contig19305.g20465</name>
    <name evidence="6" type="ORF">STYLEM_15980</name>
</gene>
<dbReference type="SUPFAM" id="SSF48371">
    <property type="entry name" value="ARM repeat"/>
    <property type="match status" value="1"/>
</dbReference>
<evidence type="ECO:0000313" key="7">
    <source>
        <dbReference type="Proteomes" id="UP000039865"/>
    </source>
</evidence>
<sequence length="915" mass="106806">MDGSKSGSNNKKVKPKSGEPVTKFQSRKDKRRQQKQEKKQKHLDYFQSRTKKSQNDYRQQQKQIQNQKKLKAVNLSAQKETIPKQQESILGKRKTPDTLVQKAQVKKLKSAEKQEKMNLSADREEFLRQNEIEKKKLELELKMLEKKLGIKNDPKKRKKVNQAIEVEGYGTGFMDFLDGIENKIKSKKEVYRPQDYEFSDGEGPEEGDILMGQEDEDHQVGFDEEFSEDEDASNDNQAQIDDEDNSNQEFDQDEEEGEEDEDQDQEDEIDDGEESEDDDNDDEEEEEQEQEEDDEEEDEDNNEAGILDDESEIEDDLDEFYQQSSDSNPSIQESEEEEEKIQVKLKQNQNQNELSKKGKQHLGKNDKIKKQESLQLENPAIEKAIRSVLNKVSEGNLEIMFNKLIDETKGYFKNPITYAYCYAKIFIQMSISLQQQMNAILSVNCAFICALHRIIGDQFFVTVVRQIFKEFKENHALSNTTDVSADQAKDKVKNILNCFLHFFLFSSLSSSLLIDVIKILMKSFEEIDIEVLIFLLHNIGLQLRKADPEAIRDIIQMAESKKNSYAVEIKMVPENDPVYANMKKKERKIGFLNMELQDIKNNKGTTTLQVKSIDHLQTWLKKNSKIQSELTFQAVDLKAEVIDQFIDDDSSLSQKWWLPESDKAKASDKYQKPRDFKGESKQASDIIELAKTQHMNTDIKKAVFQAIVGAEDYIQAFENCTRLNLKKQQEREIIKVLLHCCVNEKGVFNKFYALLAQRLCKFQPQSYRYSLKYSLWDYLKTLSKFDIRQIANLAKLFAFLIGENELPLHFLKVLQFDELSKPQNLFLYVLLDDIYERQSKDQIKIIFKKGMNEKHSEFRKGLSEYILTKYYLKKKKDLNGEKMSQELQTKIKTTFDIINQIQESEFMNENERDSD</sequence>
<feature type="compositionally biased region" description="Basic residues" evidence="4">
    <location>
        <begin position="28"/>
        <end position="41"/>
    </location>
</feature>
<dbReference type="AlphaFoldDB" id="A0A078AWS7"/>
<name>A0A078AWS7_STYLE</name>
<feature type="compositionally biased region" description="Acidic residues" evidence="4">
    <location>
        <begin position="197"/>
        <end position="233"/>
    </location>
</feature>
<dbReference type="EMBL" id="CCKQ01015070">
    <property type="protein sequence ID" value="CDW86880.1"/>
    <property type="molecule type" value="Genomic_DNA"/>
</dbReference>
<keyword evidence="3" id="KW-0539">Nucleus</keyword>
<feature type="compositionally biased region" description="Polar residues" evidence="4">
    <location>
        <begin position="75"/>
        <end position="88"/>
    </location>
</feature>
<dbReference type="OrthoDB" id="10260961at2759"/>
<evidence type="ECO:0000256" key="2">
    <source>
        <dbReference type="ARBA" id="ARBA00006856"/>
    </source>
</evidence>
<evidence type="ECO:0000256" key="4">
    <source>
        <dbReference type="SAM" id="MobiDB-lite"/>
    </source>
</evidence>
<feature type="compositionally biased region" description="Basic and acidic residues" evidence="4">
    <location>
        <begin position="363"/>
        <end position="372"/>
    </location>
</feature>
<evidence type="ECO:0000256" key="3">
    <source>
        <dbReference type="ARBA" id="ARBA00023242"/>
    </source>
</evidence>
<dbReference type="InterPro" id="IPR003891">
    <property type="entry name" value="Initiation_fac_eIF4g_MI"/>
</dbReference>
<comment type="similarity">
    <text evidence="2">Belongs to the CWC22 family.</text>
</comment>
<dbReference type="GO" id="GO:0003723">
    <property type="term" value="F:RNA binding"/>
    <property type="evidence" value="ECO:0007669"/>
    <property type="project" value="TreeGrafter"/>
</dbReference>
<dbReference type="PANTHER" id="PTHR18034">
    <property type="entry name" value="CELL CYCLE CONTROL PROTEIN CWF22-RELATED"/>
    <property type="match status" value="1"/>
</dbReference>
<dbReference type="PROSITE" id="PS51366">
    <property type="entry name" value="MI"/>
    <property type="match status" value="1"/>
</dbReference>
<dbReference type="PANTHER" id="PTHR18034:SF4">
    <property type="entry name" value="NUCLEOLAR MIF4G DOMAIN-CONTAINING PROTEIN 1"/>
    <property type="match status" value="1"/>
</dbReference>
<dbReference type="InterPro" id="IPR016024">
    <property type="entry name" value="ARM-type_fold"/>
</dbReference>
<dbReference type="Pfam" id="PF02847">
    <property type="entry name" value="MA3"/>
    <property type="match status" value="1"/>
</dbReference>
<proteinExistence type="inferred from homology"/>
<keyword evidence="7" id="KW-1185">Reference proteome</keyword>
<protein>
    <submittedName>
        <fullName evidence="6">Nucleolar mif4g domain-containing protein 1</fullName>
    </submittedName>
</protein>
<dbReference type="Proteomes" id="UP000039865">
    <property type="component" value="Unassembled WGS sequence"/>
</dbReference>
<dbReference type="OMA" id="FMVDILN"/>
<dbReference type="Gene3D" id="1.25.40.180">
    <property type="match status" value="1"/>
</dbReference>
<evidence type="ECO:0000259" key="5">
    <source>
        <dbReference type="PROSITE" id="PS51366"/>
    </source>
</evidence>
<feature type="region of interest" description="Disordered" evidence="4">
    <location>
        <begin position="1"/>
        <end position="95"/>
    </location>
</feature>
<dbReference type="GO" id="GO:0042274">
    <property type="term" value="P:ribosomal small subunit biogenesis"/>
    <property type="evidence" value="ECO:0007669"/>
    <property type="project" value="TreeGrafter"/>
</dbReference>
<feature type="compositionally biased region" description="Acidic residues" evidence="4">
    <location>
        <begin position="240"/>
        <end position="310"/>
    </location>
</feature>
<accession>A0A078AWS7</accession>